<evidence type="ECO:0000256" key="1">
    <source>
        <dbReference type="ARBA" id="ARBA00022723"/>
    </source>
</evidence>
<evidence type="ECO:0000313" key="6">
    <source>
        <dbReference type="Proteomes" id="UP001195483"/>
    </source>
</evidence>
<evidence type="ECO:0000256" key="3">
    <source>
        <dbReference type="ARBA" id="ARBA00022837"/>
    </source>
</evidence>
<dbReference type="InterPro" id="IPR040365">
    <property type="entry name" value="EFHD1/2"/>
</dbReference>
<dbReference type="Proteomes" id="UP001195483">
    <property type="component" value="Unassembled WGS sequence"/>
</dbReference>
<keyword evidence="2" id="KW-0677">Repeat</keyword>
<reference evidence="5" key="1">
    <citation type="journal article" date="2021" name="Genome Biol. Evol.">
        <title>A High-Quality Reference Genome for a Parasitic Bivalve with Doubly Uniparental Inheritance (Bivalvia: Unionida).</title>
        <authorList>
            <person name="Smith C.H."/>
        </authorList>
    </citation>
    <scope>NUCLEOTIDE SEQUENCE</scope>
    <source>
        <strain evidence="5">CHS0354</strain>
    </source>
</reference>
<organism evidence="5 6">
    <name type="scientific">Potamilus streckersoni</name>
    <dbReference type="NCBI Taxonomy" id="2493646"/>
    <lineage>
        <taxon>Eukaryota</taxon>
        <taxon>Metazoa</taxon>
        <taxon>Spiralia</taxon>
        <taxon>Lophotrochozoa</taxon>
        <taxon>Mollusca</taxon>
        <taxon>Bivalvia</taxon>
        <taxon>Autobranchia</taxon>
        <taxon>Heteroconchia</taxon>
        <taxon>Palaeoheterodonta</taxon>
        <taxon>Unionida</taxon>
        <taxon>Unionoidea</taxon>
        <taxon>Unionidae</taxon>
        <taxon>Ambleminae</taxon>
        <taxon>Lampsilini</taxon>
        <taxon>Potamilus</taxon>
    </lineage>
</organism>
<gene>
    <name evidence="5" type="ORF">CHS0354_005575</name>
</gene>
<reference evidence="5" key="3">
    <citation type="submission" date="2023-05" db="EMBL/GenBank/DDBJ databases">
        <authorList>
            <person name="Smith C.H."/>
        </authorList>
    </citation>
    <scope>NUCLEOTIDE SEQUENCE</scope>
    <source>
        <strain evidence="5">CHS0354</strain>
        <tissue evidence="5">Mantle</tissue>
    </source>
</reference>
<keyword evidence="1" id="KW-0479">Metal-binding</keyword>
<dbReference type="PANTHER" id="PTHR13025">
    <property type="entry name" value="EF-HAND DOMAIN-CONTAINING PROTEIN D"/>
    <property type="match status" value="1"/>
</dbReference>
<comment type="caution">
    <text evidence="5">The sequence shown here is derived from an EMBL/GenBank/DDBJ whole genome shotgun (WGS) entry which is preliminary data.</text>
</comment>
<dbReference type="AlphaFoldDB" id="A0AAE0VGH4"/>
<keyword evidence="6" id="KW-1185">Reference proteome</keyword>
<evidence type="ECO:0000256" key="4">
    <source>
        <dbReference type="SAM" id="MobiDB-lite"/>
    </source>
</evidence>
<feature type="region of interest" description="Disordered" evidence="4">
    <location>
        <begin position="1"/>
        <end position="22"/>
    </location>
</feature>
<feature type="compositionally biased region" description="Basic and acidic residues" evidence="4">
    <location>
        <begin position="1"/>
        <end position="18"/>
    </location>
</feature>
<keyword evidence="3" id="KW-0106">Calcium</keyword>
<sequence>MATDELAKKLERREKINEGVEEGTLKSTQVFNPYTEFKEFSRKQVQDFKKTFD</sequence>
<dbReference type="PANTHER" id="PTHR13025:SF6">
    <property type="entry name" value="EF-HAND DOMAIN-CONTAINING PROTEIN-RELATED"/>
    <property type="match status" value="1"/>
</dbReference>
<dbReference type="EMBL" id="JAEAOA010000394">
    <property type="protein sequence ID" value="KAK3576736.1"/>
    <property type="molecule type" value="Genomic_DNA"/>
</dbReference>
<feature type="non-terminal residue" evidence="5">
    <location>
        <position position="53"/>
    </location>
</feature>
<name>A0AAE0VGH4_9BIVA</name>
<dbReference type="GO" id="GO:0005509">
    <property type="term" value="F:calcium ion binding"/>
    <property type="evidence" value="ECO:0007669"/>
    <property type="project" value="InterPro"/>
</dbReference>
<proteinExistence type="predicted"/>
<accession>A0AAE0VGH4</accession>
<protein>
    <submittedName>
        <fullName evidence="5">Uncharacterized protein</fullName>
    </submittedName>
</protein>
<evidence type="ECO:0000256" key="2">
    <source>
        <dbReference type="ARBA" id="ARBA00022737"/>
    </source>
</evidence>
<evidence type="ECO:0000313" key="5">
    <source>
        <dbReference type="EMBL" id="KAK3576736.1"/>
    </source>
</evidence>
<reference evidence="5" key="2">
    <citation type="journal article" date="2021" name="Genome Biol. Evol.">
        <title>Developing a high-quality reference genome for a parasitic bivalve with doubly uniparental inheritance (Bivalvia: Unionida).</title>
        <authorList>
            <person name="Smith C.H."/>
        </authorList>
    </citation>
    <scope>NUCLEOTIDE SEQUENCE</scope>
    <source>
        <strain evidence="5">CHS0354</strain>
        <tissue evidence="5">Mantle</tissue>
    </source>
</reference>